<reference evidence="13" key="1">
    <citation type="submission" date="2022-10" db="EMBL/GenBank/DDBJ databases">
        <authorList>
            <person name="Chen Y."/>
            <person name="Dougan E. K."/>
            <person name="Chan C."/>
            <person name="Rhodes N."/>
            <person name="Thang M."/>
        </authorList>
    </citation>
    <scope>NUCLEOTIDE SEQUENCE</scope>
</reference>
<dbReference type="EMBL" id="CAMXCT010000001">
    <property type="protein sequence ID" value="CAI3971688.1"/>
    <property type="molecule type" value="Genomic_DNA"/>
</dbReference>
<dbReference type="PANTHER" id="PTHR43706">
    <property type="entry name" value="NADH DEHYDROGENASE"/>
    <property type="match status" value="1"/>
</dbReference>
<feature type="domain" description="External alternative NADH-ubiquinone oxidoreductase-like C-terminal" evidence="12">
    <location>
        <begin position="412"/>
        <end position="464"/>
    </location>
</feature>
<dbReference type="EMBL" id="CAMXCT020000001">
    <property type="protein sequence ID" value="CAL1125063.1"/>
    <property type="molecule type" value="Genomic_DNA"/>
</dbReference>
<keyword evidence="6" id="KW-0560">Oxidoreductase</keyword>
<evidence type="ECO:0000256" key="6">
    <source>
        <dbReference type="ARBA" id="ARBA00023002"/>
    </source>
</evidence>
<reference evidence="14 15" key="2">
    <citation type="submission" date="2024-05" db="EMBL/GenBank/DDBJ databases">
        <authorList>
            <person name="Chen Y."/>
            <person name="Shah S."/>
            <person name="Dougan E. K."/>
            <person name="Thang M."/>
            <person name="Chan C."/>
        </authorList>
    </citation>
    <scope>NUCLEOTIDE SEQUENCE [LARGE SCALE GENOMIC DNA]</scope>
</reference>
<dbReference type="PRINTS" id="PR00368">
    <property type="entry name" value="FADPNR"/>
</dbReference>
<evidence type="ECO:0000313" key="14">
    <source>
        <dbReference type="EMBL" id="CAL4759000.1"/>
    </source>
</evidence>
<evidence type="ECO:0000256" key="10">
    <source>
        <dbReference type="SAM" id="MobiDB-lite"/>
    </source>
</evidence>
<comment type="catalytic activity">
    <reaction evidence="8">
        <text>a quinone + NADH + H(+) = a quinol + NAD(+)</text>
        <dbReference type="Rhea" id="RHEA:46160"/>
        <dbReference type="ChEBI" id="CHEBI:15378"/>
        <dbReference type="ChEBI" id="CHEBI:24646"/>
        <dbReference type="ChEBI" id="CHEBI:57540"/>
        <dbReference type="ChEBI" id="CHEBI:57945"/>
        <dbReference type="ChEBI" id="CHEBI:132124"/>
        <dbReference type="EC" id="1.6.5.9"/>
    </reaction>
</comment>
<feature type="region of interest" description="Disordered" evidence="10">
    <location>
        <begin position="1"/>
        <end position="29"/>
    </location>
</feature>
<evidence type="ECO:0000256" key="5">
    <source>
        <dbReference type="ARBA" id="ARBA00022946"/>
    </source>
</evidence>
<feature type="domain" description="FAD/NAD(P)-binding" evidence="11">
    <location>
        <begin position="70"/>
        <end position="376"/>
    </location>
</feature>
<gene>
    <name evidence="13" type="ORF">C1SCF055_LOCUS278</name>
</gene>
<dbReference type="EC" id="1.6.5.9" evidence="2"/>
<evidence type="ECO:0000256" key="1">
    <source>
        <dbReference type="ARBA" id="ARBA00005272"/>
    </source>
</evidence>
<evidence type="ECO:0000256" key="9">
    <source>
        <dbReference type="ARBA" id="ARBA00049010"/>
    </source>
</evidence>
<dbReference type="Gene3D" id="3.50.50.100">
    <property type="match status" value="1"/>
</dbReference>
<evidence type="ECO:0000256" key="7">
    <source>
        <dbReference type="ARBA" id="ARBA00023027"/>
    </source>
</evidence>
<evidence type="ECO:0000256" key="2">
    <source>
        <dbReference type="ARBA" id="ARBA00012637"/>
    </source>
</evidence>
<evidence type="ECO:0000313" key="15">
    <source>
        <dbReference type="Proteomes" id="UP001152797"/>
    </source>
</evidence>
<keyword evidence="15" id="KW-1185">Reference proteome</keyword>
<evidence type="ECO:0000256" key="8">
    <source>
        <dbReference type="ARBA" id="ARBA00047599"/>
    </source>
</evidence>
<keyword evidence="3" id="KW-0285">Flavoprotein</keyword>
<sequence>MAPSLGSIALLRSQPTPGHRPHRESGGIGRRAGFRFQADIFLIARAGRLLKARVARGNECKELTVSDRPHVVILGCGFGGVGACHRLSKANVDITLIDKNDYHTFQPLIYQVATAELDASTVGHPIRDLLHKHDNVRFHKAIVSGVDLEKKTVQIEGSDPLKYDYLIIGLGAQVNFFGVPGADEHAYPLYTIEHAVRLKKHILEVLEAADKDPSLVDDGALNVVVVGGGPTGVETAGALTDLFSVEFAQDYPNLPIDKARIIIVDAGPALLGPFKPNLQEYTKQAIEALGVELHLQNQVVEVTPSHAVLKSGETIPTHTVIWAAGLKANPVAQSLGVELGRGGRVPVEADLSLAGHPEVFVVGDISQATDAKTGQVLPQLGSVGIQAGTHAAVNIMKSVDGKSTEPFCYHNKGTMATIGRNAAVVELPGGITLTGELAWLAWGAVHLALLTGAESRASALVDWSWELFTHQRSKRIDIEL</sequence>
<comment type="similarity">
    <text evidence="1">Belongs to the NADH dehydrogenase family.</text>
</comment>
<evidence type="ECO:0000259" key="11">
    <source>
        <dbReference type="Pfam" id="PF07992"/>
    </source>
</evidence>
<dbReference type="GO" id="GO:0050136">
    <property type="term" value="F:NADH dehydrogenase (quinone) (non-electrogenic) activity"/>
    <property type="evidence" value="ECO:0007669"/>
    <property type="project" value="UniProtKB-EC"/>
</dbReference>
<dbReference type="InterPro" id="IPR054585">
    <property type="entry name" value="NDH2-like_C"/>
</dbReference>
<dbReference type="InterPro" id="IPR023753">
    <property type="entry name" value="FAD/NAD-binding_dom"/>
</dbReference>
<dbReference type="AlphaFoldDB" id="A0A9P1FD91"/>
<comment type="caution">
    <text evidence="13">The sequence shown here is derived from an EMBL/GenBank/DDBJ whole genome shotgun (WGS) entry which is preliminary data.</text>
</comment>
<proteinExistence type="inferred from homology"/>
<dbReference type="Pfam" id="PF07992">
    <property type="entry name" value="Pyr_redox_2"/>
    <property type="match status" value="1"/>
</dbReference>
<evidence type="ECO:0000313" key="13">
    <source>
        <dbReference type="EMBL" id="CAI3971688.1"/>
    </source>
</evidence>
<dbReference type="InterPro" id="IPR045024">
    <property type="entry name" value="NDH-2"/>
</dbReference>
<evidence type="ECO:0000259" key="12">
    <source>
        <dbReference type="Pfam" id="PF22366"/>
    </source>
</evidence>
<dbReference type="GO" id="GO:0005739">
    <property type="term" value="C:mitochondrion"/>
    <property type="evidence" value="ECO:0007669"/>
    <property type="project" value="UniProtKB-ARBA"/>
</dbReference>
<dbReference type="Pfam" id="PF22366">
    <property type="entry name" value="NDH2_C"/>
    <property type="match status" value="1"/>
</dbReference>
<dbReference type="EMBL" id="CAMXCT030000001">
    <property type="protein sequence ID" value="CAL4759000.1"/>
    <property type="molecule type" value="Genomic_DNA"/>
</dbReference>
<organism evidence="13">
    <name type="scientific">Cladocopium goreaui</name>
    <dbReference type="NCBI Taxonomy" id="2562237"/>
    <lineage>
        <taxon>Eukaryota</taxon>
        <taxon>Sar</taxon>
        <taxon>Alveolata</taxon>
        <taxon>Dinophyceae</taxon>
        <taxon>Suessiales</taxon>
        <taxon>Symbiodiniaceae</taxon>
        <taxon>Cladocopium</taxon>
    </lineage>
</organism>
<dbReference type="InterPro" id="IPR036188">
    <property type="entry name" value="FAD/NAD-bd_sf"/>
</dbReference>
<evidence type="ECO:0000256" key="4">
    <source>
        <dbReference type="ARBA" id="ARBA00022827"/>
    </source>
</evidence>
<dbReference type="PRINTS" id="PR00411">
    <property type="entry name" value="PNDRDTASEI"/>
</dbReference>
<evidence type="ECO:0000256" key="3">
    <source>
        <dbReference type="ARBA" id="ARBA00022630"/>
    </source>
</evidence>
<protein>
    <recommendedName>
        <fullName evidence="2">NADH:ubiquinone reductase (non-electrogenic)</fullName>
        <ecNumber evidence="2">1.6.5.9</ecNumber>
    </recommendedName>
</protein>
<keyword evidence="7" id="KW-0520">NAD</keyword>
<keyword evidence="4" id="KW-0274">FAD</keyword>
<accession>A0A9P1FD91</accession>
<dbReference type="Proteomes" id="UP001152797">
    <property type="component" value="Unassembled WGS sequence"/>
</dbReference>
<dbReference type="OrthoDB" id="3244603at2759"/>
<keyword evidence="5" id="KW-0809">Transit peptide</keyword>
<dbReference type="PANTHER" id="PTHR43706:SF47">
    <property type="entry name" value="EXTERNAL NADH-UBIQUINONE OXIDOREDUCTASE 1, MITOCHONDRIAL-RELATED"/>
    <property type="match status" value="1"/>
</dbReference>
<dbReference type="SUPFAM" id="SSF51905">
    <property type="entry name" value="FAD/NAD(P)-binding domain"/>
    <property type="match status" value="2"/>
</dbReference>
<name>A0A9P1FD91_9DINO</name>
<comment type="catalytic activity">
    <reaction evidence="9">
        <text>a ubiquinone + NADH + H(+) = a ubiquinol + NAD(+)</text>
        <dbReference type="Rhea" id="RHEA:23152"/>
        <dbReference type="Rhea" id="RHEA-COMP:9565"/>
        <dbReference type="Rhea" id="RHEA-COMP:9566"/>
        <dbReference type="ChEBI" id="CHEBI:15378"/>
        <dbReference type="ChEBI" id="CHEBI:16389"/>
        <dbReference type="ChEBI" id="CHEBI:17976"/>
        <dbReference type="ChEBI" id="CHEBI:57540"/>
        <dbReference type="ChEBI" id="CHEBI:57945"/>
    </reaction>
</comment>